<dbReference type="PANTHER" id="PTHR30055:SF234">
    <property type="entry name" value="HTH-TYPE TRANSCRIPTIONAL REGULATOR BETI"/>
    <property type="match status" value="1"/>
</dbReference>
<proteinExistence type="predicted"/>
<dbReference type="InterPro" id="IPR036271">
    <property type="entry name" value="Tet_transcr_reg_TetR-rel_C_sf"/>
</dbReference>
<keyword evidence="3 5" id="KW-0238">DNA-binding</keyword>
<evidence type="ECO:0000256" key="3">
    <source>
        <dbReference type="ARBA" id="ARBA00023125"/>
    </source>
</evidence>
<organism evidence="7 8">
    <name type="scientific">Nocardia rhizosphaerihabitans</name>
    <dbReference type="NCBI Taxonomy" id="1691570"/>
    <lineage>
        <taxon>Bacteria</taxon>
        <taxon>Bacillati</taxon>
        <taxon>Actinomycetota</taxon>
        <taxon>Actinomycetes</taxon>
        <taxon>Mycobacteriales</taxon>
        <taxon>Nocardiaceae</taxon>
        <taxon>Nocardia</taxon>
    </lineage>
</organism>
<gene>
    <name evidence="7" type="ORF">GCM10011610_49810</name>
</gene>
<dbReference type="SUPFAM" id="SSF48498">
    <property type="entry name" value="Tetracyclin repressor-like, C-terminal domain"/>
    <property type="match status" value="1"/>
</dbReference>
<keyword evidence="4" id="KW-0804">Transcription</keyword>
<feature type="DNA-binding region" description="H-T-H motif" evidence="5">
    <location>
        <begin position="66"/>
        <end position="85"/>
    </location>
</feature>
<accession>A0ABQ2KR44</accession>
<keyword evidence="8" id="KW-1185">Reference proteome</keyword>
<comment type="caution">
    <text evidence="7">The sequence shown here is derived from an EMBL/GenBank/DDBJ whole genome shotgun (WGS) entry which is preliminary data.</text>
</comment>
<dbReference type="InterPro" id="IPR009057">
    <property type="entry name" value="Homeodomain-like_sf"/>
</dbReference>
<dbReference type="InterPro" id="IPR050109">
    <property type="entry name" value="HTH-type_TetR-like_transc_reg"/>
</dbReference>
<dbReference type="SUPFAM" id="SSF46689">
    <property type="entry name" value="Homeodomain-like"/>
    <property type="match status" value="1"/>
</dbReference>
<dbReference type="PRINTS" id="PR00455">
    <property type="entry name" value="HTHTETR"/>
</dbReference>
<dbReference type="PROSITE" id="PS50977">
    <property type="entry name" value="HTH_TETR_2"/>
    <property type="match status" value="1"/>
</dbReference>
<feature type="domain" description="HTH tetR-type" evidence="6">
    <location>
        <begin position="43"/>
        <end position="103"/>
    </location>
</feature>
<evidence type="ECO:0000313" key="7">
    <source>
        <dbReference type="EMBL" id="GGN90577.1"/>
    </source>
</evidence>
<evidence type="ECO:0000256" key="5">
    <source>
        <dbReference type="PROSITE-ProRule" id="PRU00335"/>
    </source>
</evidence>
<evidence type="ECO:0000259" key="6">
    <source>
        <dbReference type="PROSITE" id="PS50977"/>
    </source>
</evidence>
<keyword evidence="1" id="KW-0678">Repressor</keyword>
<dbReference type="Gene3D" id="1.10.357.10">
    <property type="entry name" value="Tetracycline Repressor, domain 2"/>
    <property type="match status" value="1"/>
</dbReference>
<dbReference type="Pfam" id="PF00440">
    <property type="entry name" value="TetR_N"/>
    <property type="match status" value="1"/>
</dbReference>
<dbReference type="InterPro" id="IPR039538">
    <property type="entry name" value="BetI_C"/>
</dbReference>
<dbReference type="PANTHER" id="PTHR30055">
    <property type="entry name" value="HTH-TYPE TRANSCRIPTIONAL REGULATOR RUTR"/>
    <property type="match status" value="1"/>
</dbReference>
<evidence type="ECO:0000256" key="4">
    <source>
        <dbReference type="ARBA" id="ARBA00023163"/>
    </source>
</evidence>
<dbReference type="EMBL" id="BMNE01000006">
    <property type="protein sequence ID" value="GGN90577.1"/>
    <property type="molecule type" value="Genomic_DNA"/>
</dbReference>
<sequence>MCQVPEWSLGNVIYSLPSGLRVPPFGLLSLLMTPHPQRRRRGDDRREQIIDQALHSFAANGYHNSSIAEIATRCGLSQTGLLHYFPNKAALLAAVLDYRDRLDYDRLGMNRQLRGKDALQQLVRLVEHNMHVPGLVQLFTVVTSEAVTSDHPARAWVVNRYRILETYLAEALAGGITDGTFRPDIDAPAVARQISAMMDGLQLQWLLDPERVDMANLFRTYIDDLTIQLSA</sequence>
<dbReference type="Pfam" id="PF13977">
    <property type="entry name" value="TetR_C_6"/>
    <property type="match status" value="1"/>
</dbReference>
<evidence type="ECO:0000313" key="8">
    <source>
        <dbReference type="Proteomes" id="UP000658127"/>
    </source>
</evidence>
<evidence type="ECO:0000256" key="1">
    <source>
        <dbReference type="ARBA" id="ARBA00022491"/>
    </source>
</evidence>
<keyword evidence="2" id="KW-0805">Transcription regulation</keyword>
<reference evidence="8" key="1">
    <citation type="journal article" date="2019" name="Int. J. Syst. Evol. Microbiol.">
        <title>The Global Catalogue of Microorganisms (GCM) 10K type strain sequencing project: providing services to taxonomists for standard genome sequencing and annotation.</title>
        <authorList>
            <consortium name="The Broad Institute Genomics Platform"/>
            <consortium name="The Broad Institute Genome Sequencing Center for Infectious Disease"/>
            <person name="Wu L."/>
            <person name="Ma J."/>
        </authorList>
    </citation>
    <scope>NUCLEOTIDE SEQUENCE [LARGE SCALE GENOMIC DNA]</scope>
    <source>
        <strain evidence="8">CGMCC 4.7329</strain>
    </source>
</reference>
<evidence type="ECO:0000256" key="2">
    <source>
        <dbReference type="ARBA" id="ARBA00023015"/>
    </source>
</evidence>
<dbReference type="Proteomes" id="UP000658127">
    <property type="component" value="Unassembled WGS sequence"/>
</dbReference>
<name>A0ABQ2KR44_9NOCA</name>
<dbReference type="InterPro" id="IPR001647">
    <property type="entry name" value="HTH_TetR"/>
</dbReference>
<protein>
    <submittedName>
        <fullName evidence="7">TetR family transcriptional regulator</fullName>
    </submittedName>
</protein>